<dbReference type="RefSeq" id="WP_014797382.1">
    <property type="nucleotide sequence ID" value="NC_018018.1"/>
</dbReference>
<reference evidence="2" key="1">
    <citation type="submission" date="2012-06" db="EMBL/GenBank/DDBJ databases">
        <title>The complete genome of Flexibacter litoralis DSM 6794.</title>
        <authorList>
            <person name="Lucas S."/>
            <person name="Copeland A."/>
            <person name="Lapidus A."/>
            <person name="Glavina del Rio T."/>
            <person name="Dalin E."/>
            <person name="Tice H."/>
            <person name="Bruce D."/>
            <person name="Goodwin L."/>
            <person name="Pitluck S."/>
            <person name="Peters L."/>
            <person name="Ovchinnikova G."/>
            <person name="Lu M."/>
            <person name="Kyrpides N."/>
            <person name="Mavromatis K."/>
            <person name="Ivanova N."/>
            <person name="Brettin T."/>
            <person name="Detter J.C."/>
            <person name="Han C."/>
            <person name="Larimer F."/>
            <person name="Land M."/>
            <person name="Hauser L."/>
            <person name="Markowitz V."/>
            <person name="Cheng J.-F."/>
            <person name="Hugenholtz P."/>
            <person name="Woyke T."/>
            <person name="Wu D."/>
            <person name="Spring S."/>
            <person name="Lang E."/>
            <person name="Kopitz M."/>
            <person name="Brambilla E."/>
            <person name="Klenk H.-P."/>
            <person name="Eisen J.A."/>
        </authorList>
    </citation>
    <scope>NUCLEOTIDE SEQUENCE [LARGE SCALE GENOMIC DNA]</scope>
    <source>
        <strain evidence="2">ATCC 23117 / DSM 6794 / NBRC 15988 / NCIMB 1366 / Sio-4</strain>
    </source>
</reference>
<dbReference type="HOGENOM" id="CLU_120437_0_0_10"/>
<evidence type="ECO:0008006" key="3">
    <source>
        <dbReference type="Google" id="ProtNLM"/>
    </source>
</evidence>
<evidence type="ECO:0000313" key="2">
    <source>
        <dbReference type="Proteomes" id="UP000006054"/>
    </source>
</evidence>
<dbReference type="Gene3D" id="3.40.1000.10">
    <property type="entry name" value="Mog1/PsbP, alpha/beta/alpha sandwich"/>
    <property type="match status" value="1"/>
</dbReference>
<gene>
    <name evidence="1" type="ordered locus">Fleli_1503</name>
</gene>
<proteinExistence type="predicted"/>
<protein>
    <recommendedName>
        <fullName evidence="3">DUF1795 domain-containing protein</fullName>
    </recommendedName>
</protein>
<sequence length="159" mass="18483">MNTIIEIKKDYSLELPDFLTKTDSLNPNASLQYQNINKELFVIVIEEDRKEFTRKIVENKAEEVYPPNLKGYTDIISHSIGETIKISARTEIEDLEINGLPAKNFTIEGQTQDKIPVYYSFTIIRGENNYYQIAQWTAKNQKALFEKQMSEIAHSFKQL</sequence>
<dbReference type="KEGG" id="fli:Fleli_1503"/>
<accession>I4AIZ0</accession>
<evidence type="ECO:0000313" key="1">
    <source>
        <dbReference type="EMBL" id="AFM03925.1"/>
    </source>
</evidence>
<organism evidence="1 2">
    <name type="scientific">Bernardetia litoralis (strain ATCC 23117 / DSM 6794 / NBRC 15988 / NCIMB 1366 / Fx l1 / Sio-4)</name>
    <name type="common">Flexibacter litoralis</name>
    <dbReference type="NCBI Taxonomy" id="880071"/>
    <lineage>
        <taxon>Bacteria</taxon>
        <taxon>Pseudomonadati</taxon>
        <taxon>Bacteroidota</taxon>
        <taxon>Cytophagia</taxon>
        <taxon>Cytophagales</taxon>
        <taxon>Bernardetiaceae</taxon>
        <taxon>Bernardetia</taxon>
    </lineage>
</organism>
<dbReference type="eggNOG" id="COG4969">
    <property type="taxonomic scope" value="Bacteria"/>
</dbReference>
<dbReference type="OrthoDB" id="1151021at2"/>
<dbReference type="EMBL" id="CP003345">
    <property type="protein sequence ID" value="AFM03925.1"/>
    <property type="molecule type" value="Genomic_DNA"/>
</dbReference>
<keyword evidence="2" id="KW-1185">Reference proteome</keyword>
<dbReference type="Proteomes" id="UP000006054">
    <property type="component" value="Chromosome"/>
</dbReference>
<dbReference type="AlphaFoldDB" id="I4AIZ0"/>
<name>I4AIZ0_BERLS</name>